<dbReference type="AlphaFoldDB" id="A0A8H7CHF2"/>
<dbReference type="Proteomes" id="UP000620124">
    <property type="component" value="Unassembled WGS sequence"/>
</dbReference>
<keyword evidence="4" id="KW-1185">Reference proteome</keyword>
<evidence type="ECO:0000313" key="3">
    <source>
        <dbReference type="EMBL" id="KAF7335548.1"/>
    </source>
</evidence>
<protein>
    <submittedName>
        <fullName evidence="3">Uncharacterized protein</fullName>
    </submittedName>
</protein>
<feature type="signal peptide" evidence="2">
    <location>
        <begin position="1"/>
        <end position="24"/>
    </location>
</feature>
<gene>
    <name evidence="3" type="ORF">MVEN_02208700</name>
</gene>
<organism evidence="3 4">
    <name type="scientific">Mycena venus</name>
    <dbReference type="NCBI Taxonomy" id="2733690"/>
    <lineage>
        <taxon>Eukaryota</taxon>
        <taxon>Fungi</taxon>
        <taxon>Dikarya</taxon>
        <taxon>Basidiomycota</taxon>
        <taxon>Agaricomycotina</taxon>
        <taxon>Agaricomycetes</taxon>
        <taxon>Agaricomycetidae</taxon>
        <taxon>Agaricales</taxon>
        <taxon>Marasmiineae</taxon>
        <taxon>Mycenaceae</taxon>
        <taxon>Mycena</taxon>
    </lineage>
</organism>
<dbReference type="EMBL" id="JACAZI010000024">
    <property type="protein sequence ID" value="KAF7335548.1"/>
    <property type="molecule type" value="Genomic_DNA"/>
</dbReference>
<evidence type="ECO:0000256" key="1">
    <source>
        <dbReference type="SAM" id="MobiDB-lite"/>
    </source>
</evidence>
<feature type="region of interest" description="Disordered" evidence="1">
    <location>
        <begin position="235"/>
        <end position="269"/>
    </location>
</feature>
<evidence type="ECO:0000256" key="2">
    <source>
        <dbReference type="SAM" id="SignalP"/>
    </source>
</evidence>
<reference evidence="3" key="1">
    <citation type="submission" date="2020-05" db="EMBL/GenBank/DDBJ databases">
        <title>Mycena genomes resolve the evolution of fungal bioluminescence.</title>
        <authorList>
            <person name="Tsai I.J."/>
        </authorList>
    </citation>
    <scope>NUCLEOTIDE SEQUENCE</scope>
    <source>
        <strain evidence="3">CCC161011</strain>
    </source>
</reference>
<accession>A0A8H7CHF2</accession>
<keyword evidence="2" id="KW-0732">Signal</keyword>
<name>A0A8H7CHF2_9AGAR</name>
<comment type="caution">
    <text evidence="3">The sequence shown here is derived from an EMBL/GenBank/DDBJ whole genome shotgun (WGS) entry which is preliminary data.</text>
</comment>
<sequence length="316" mass="34279">MGTCCPRPPPRVSNALILSAFLEAFISNIYLDPGVNNRGIDEGYKAYRPFTSGLDFLYETRLTAAILDWSALPSALGGSSKATCLANKQNLSLDLKPPPSPLTFYLALDLSATPFEPNRLRHAPLSTRLDSTPIRLASDTNKVTAVTRRPNYPADIRPVGYQEGEKQASGARTGYLRASFLASQGVVITLYLPAESLGRGRYVDASRSTSSKTPCESMGVPQCCWAPVLRRTCTRLEPSPPADSTSTTRHPRHSRSTSDIEDSTSTGGNRGSREILCGLAVFFVAFFSVVEEISRTGGNTLARPLSWASSLRRKAD</sequence>
<feature type="chain" id="PRO_5034203440" evidence="2">
    <location>
        <begin position="25"/>
        <end position="316"/>
    </location>
</feature>
<proteinExistence type="predicted"/>
<evidence type="ECO:0000313" key="4">
    <source>
        <dbReference type="Proteomes" id="UP000620124"/>
    </source>
</evidence>